<dbReference type="AlphaFoldDB" id="A0A951PSN9"/>
<dbReference type="Proteomes" id="UP000753908">
    <property type="component" value="Unassembled WGS sequence"/>
</dbReference>
<gene>
    <name evidence="1" type="ORF">KME25_32285</name>
</gene>
<evidence type="ECO:0000313" key="2">
    <source>
        <dbReference type="Proteomes" id="UP000753908"/>
    </source>
</evidence>
<reference evidence="1" key="2">
    <citation type="journal article" date="2022" name="Microbiol. Resour. Announc.">
        <title>Metagenome Sequencing to Explore Phylogenomics of Terrestrial Cyanobacteria.</title>
        <authorList>
            <person name="Ward R.D."/>
            <person name="Stajich J.E."/>
            <person name="Johansen J.R."/>
            <person name="Huntemann M."/>
            <person name="Clum A."/>
            <person name="Foster B."/>
            <person name="Foster B."/>
            <person name="Roux S."/>
            <person name="Palaniappan K."/>
            <person name="Varghese N."/>
            <person name="Mukherjee S."/>
            <person name="Reddy T.B.K."/>
            <person name="Daum C."/>
            <person name="Copeland A."/>
            <person name="Chen I.A."/>
            <person name="Ivanova N.N."/>
            <person name="Kyrpides N.C."/>
            <person name="Shapiro N."/>
            <person name="Eloe-Fadrosh E.A."/>
            <person name="Pietrasiak N."/>
        </authorList>
    </citation>
    <scope>NUCLEOTIDE SEQUENCE</scope>
    <source>
        <strain evidence="1">CPER-KK1</strain>
    </source>
</reference>
<evidence type="ECO:0000313" key="1">
    <source>
        <dbReference type="EMBL" id="MBW4549048.1"/>
    </source>
</evidence>
<proteinExistence type="predicted"/>
<dbReference type="EMBL" id="JAHHIF010000080">
    <property type="protein sequence ID" value="MBW4549048.1"/>
    <property type="molecule type" value="Genomic_DNA"/>
</dbReference>
<accession>A0A951PSN9</accession>
<reference evidence="1" key="1">
    <citation type="submission" date="2021-05" db="EMBL/GenBank/DDBJ databases">
        <authorList>
            <person name="Pietrasiak N."/>
            <person name="Ward R."/>
            <person name="Stajich J.E."/>
            <person name="Kurbessoian T."/>
        </authorList>
    </citation>
    <scope>NUCLEOTIDE SEQUENCE</scope>
    <source>
        <strain evidence="1">CPER-KK1</strain>
    </source>
</reference>
<protein>
    <submittedName>
        <fullName evidence="1">Uncharacterized protein</fullName>
    </submittedName>
</protein>
<organism evidence="1 2">
    <name type="scientific">Symplocastrum torsivum CPER-KK1</name>
    <dbReference type="NCBI Taxonomy" id="450513"/>
    <lineage>
        <taxon>Bacteria</taxon>
        <taxon>Bacillati</taxon>
        <taxon>Cyanobacteriota</taxon>
        <taxon>Cyanophyceae</taxon>
        <taxon>Oscillatoriophycideae</taxon>
        <taxon>Oscillatoriales</taxon>
        <taxon>Microcoleaceae</taxon>
        <taxon>Symplocastrum</taxon>
    </lineage>
</organism>
<comment type="caution">
    <text evidence="1">The sequence shown here is derived from an EMBL/GenBank/DDBJ whole genome shotgun (WGS) entry which is preliminary data.</text>
</comment>
<name>A0A951PSN9_9CYAN</name>
<sequence length="91" mass="10333">MKFLTQVGETIYIIKPLFRILRSQAVILQVKTSSFTVSSIFSLSNFTVPLITTQELTTQSDRLQPNGKPPIVYLKLKLFEKKCQKSLTQLG</sequence>